<evidence type="ECO:0000256" key="6">
    <source>
        <dbReference type="RuleBase" id="RU000461"/>
    </source>
</evidence>
<gene>
    <name evidence="7" type="ORF">NA56DRAFT_661431</name>
</gene>
<dbReference type="InterPro" id="IPR001128">
    <property type="entry name" value="Cyt_P450"/>
</dbReference>
<accession>A0A2J6PWY5</accession>
<dbReference type="STRING" id="1745343.A0A2J6PWY5"/>
<dbReference type="Pfam" id="PF00067">
    <property type="entry name" value="p450"/>
    <property type="match status" value="1"/>
</dbReference>
<evidence type="ECO:0000256" key="5">
    <source>
        <dbReference type="PIRSR" id="PIRSR602401-1"/>
    </source>
</evidence>
<dbReference type="EMBL" id="KZ613494">
    <property type="protein sequence ID" value="PMD18517.1"/>
    <property type="molecule type" value="Genomic_DNA"/>
</dbReference>
<evidence type="ECO:0000256" key="1">
    <source>
        <dbReference type="ARBA" id="ARBA00001971"/>
    </source>
</evidence>
<sequence length="495" mass="55867">METYLTILLGLALAEFMRRCCYVVLHAFTGPLSKVPGPFLAKFTKIPWAMELVKGTHFNTVGPMFEKYDSDIIRISDCTSIQKIIITDDLPKDPMFANFRAYPEIPTLFLEVDKASHKHTKKLLSNGFSPGYLNQLEPLMQGCIDKFEKVLDSACAKGDDFAVIDMANTLSALTFDVMCATSLGGSFDLVTSNDLTLKKCLARALKFASLQSQVPWIRLLPGFRTGFNYLTAEINNVVEEIITRRRADTGPAQKDLLQIILDANVADPIFFPEQRVREEIKLFIVAGSDTTSMTVTQCLLQLVNNPRTLKCLVEEIDRAFPFKNEDITFAKTQDLQYMNAVIYEAMRLGMHPATMMRYTENPTVLSGYQIPAKVNKEISICGNTLTSTQTTVQPWAGAAMTDPKIWPDAKMFVPERWLGEYKGVVADKKDFFSFSAGRRGCIGQQFAWKEVRIIMGRLLRRYEISLIAGQSHERRSHTTAWFVQGFYKVGVKPRM</sequence>
<keyword evidence="5 6" id="KW-0349">Heme</keyword>
<dbReference type="PRINTS" id="PR00463">
    <property type="entry name" value="EP450I"/>
</dbReference>
<dbReference type="GO" id="GO:0004497">
    <property type="term" value="F:monooxygenase activity"/>
    <property type="evidence" value="ECO:0007669"/>
    <property type="project" value="UniProtKB-KW"/>
</dbReference>
<feature type="binding site" description="axial binding residue" evidence="5">
    <location>
        <position position="441"/>
    </location>
    <ligand>
        <name>heme</name>
        <dbReference type="ChEBI" id="CHEBI:30413"/>
    </ligand>
    <ligandPart>
        <name>Fe</name>
        <dbReference type="ChEBI" id="CHEBI:18248"/>
    </ligandPart>
</feature>
<evidence type="ECO:0000256" key="3">
    <source>
        <dbReference type="ARBA" id="ARBA00022723"/>
    </source>
</evidence>
<keyword evidence="3 5" id="KW-0479">Metal-binding</keyword>
<evidence type="ECO:0000256" key="4">
    <source>
        <dbReference type="ARBA" id="ARBA00023004"/>
    </source>
</evidence>
<dbReference type="InterPro" id="IPR036396">
    <property type="entry name" value="Cyt_P450_sf"/>
</dbReference>
<dbReference type="GO" id="GO:0016705">
    <property type="term" value="F:oxidoreductase activity, acting on paired donors, with incorporation or reduction of molecular oxygen"/>
    <property type="evidence" value="ECO:0007669"/>
    <property type="project" value="InterPro"/>
</dbReference>
<reference evidence="7 8" key="1">
    <citation type="submission" date="2016-05" db="EMBL/GenBank/DDBJ databases">
        <title>A degradative enzymes factory behind the ericoid mycorrhizal symbiosis.</title>
        <authorList>
            <consortium name="DOE Joint Genome Institute"/>
            <person name="Martino E."/>
            <person name="Morin E."/>
            <person name="Grelet G."/>
            <person name="Kuo A."/>
            <person name="Kohler A."/>
            <person name="Daghino S."/>
            <person name="Barry K."/>
            <person name="Choi C."/>
            <person name="Cichocki N."/>
            <person name="Clum A."/>
            <person name="Copeland A."/>
            <person name="Hainaut M."/>
            <person name="Haridas S."/>
            <person name="Labutti K."/>
            <person name="Lindquist E."/>
            <person name="Lipzen A."/>
            <person name="Khouja H.-R."/>
            <person name="Murat C."/>
            <person name="Ohm R."/>
            <person name="Olson A."/>
            <person name="Spatafora J."/>
            <person name="Veneault-Fourrey C."/>
            <person name="Henrissat B."/>
            <person name="Grigoriev I."/>
            <person name="Martin F."/>
            <person name="Perotto S."/>
        </authorList>
    </citation>
    <scope>NUCLEOTIDE SEQUENCE [LARGE SCALE GENOMIC DNA]</scope>
    <source>
        <strain evidence="7 8">UAMH 7357</strain>
    </source>
</reference>
<comment type="similarity">
    <text evidence="2 6">Belongs to the cytochrome P450 family.</text>
</comment>
<dbReference type="PANTHER" id="PTHR24305">
    <property type="entry name" value="CYTOCHROME P450"/>
    <property type="match status" value="1"/>
</dbReference>
<keyword evidence="6" id="KW-0560">Oxidoreductase</keyword>
<dbReference type="PRINTS" id="PR00385">
    <property type="entry name" value="P450"/>
</dbReference>
<proteinExistence type="inferred from homology"/>
<evidence type="ECO:0000313" key="7">
    <source>
        <dbReference type="EMBL" id="PMD18517.1"/>
    </source>
</evidence>
<dbReference type="InterPro" id="IPR017972">
    <property type="entry name" value="Cyt_P450_CS"/>
</dbReference>
<dbReference type="PROSITE" id="PS00086">
    <property type="entry name" value="CYTOCHROME_P450"/>
    <property type="match status" value="1"/>
</dbReference>
<keyword evidence="6" id="KW-0503">Monooxygenase</keyword>
<keyword evidence="4 5" id="KW-0408">Iron</keyword>
<dbReference type="GO" id="GO:0020037">
    <property type="term" value="F:heme binding"/>
    <property type="evidence" value="ECO:0007669"/>
    <property type="project" value="InterPro"/>
</dbReference>
<organism evidence="7 8">
    <name type="scientific">Hyaloscypha hepaticicola</name>
    <dbReference type="NCBI Taxonomy" id="2082293"/>
    <lineage>
        <taxon>Eukaryota</taxon>
        <taxon>Fungi</taxon>
        <taxon>Dikarya</taxon>
        <taxon>Ascomycota</taxon>
        <taxon>Pezizomycotina</taxon>
        <taxon>Leotiomycetes</taxon>
        <taxon>Helotiales</taxon>
        <taxon>Hyaloscyphaceae</taxon>
        <taxon>Hyaloscypha</taxon>
    </lineage>
</organism>
<dbReference type="Proteomes" id="UP000235672">
    <property type="component" value="Unassembled WGS sequence"/>
</dbReference>
<comment type="cofactor">
    <cofactor evidence="1 5">
        <name>heme</name>
        <dbReference type="ChEBI" id="CHEBI:30413"/>
    </cofactor>
</comment>
<name>A0A2J6PWY5_9HELO</name>
<dbReference type="GO" id="GO:0005506">
    <property type="term" value="F:iron ion binding"/>
    <property type="evidence" value="ECO:0007669"/>
    <property type="project" value="InterPro"/>
</dbReference>
<dbReference type="SUPFAM" id="SSF48264">
    <property type="entry name" value="Cytochrome P450"/>
    <property type="match status" value="1"/>
</dbReference>
<dbReference type="Gene3D" id="1.10.630.10">
    <property type="entry name" value="Cytochrome P450"/>
    <property type="match status" value="1"/>
</dbReference>
<dbReference type="PANTHER" id="PTHR24305:SF166">
    <property type="entry name" value="CYTOCHROME P450 12A4, MITOCHONDRIAL-RELATED"/>
    <property type="match status" value="1"/>
</dbReference>
<evidence type="ECO:0000313" key="8">
    <source>
        <dbReference type="Proteomes" id="UP000235672"/>
    </source>
</evidence>
<dbReference type="AlphaFoldDB" id="A0A2J6PWY5"/>
<evidence type="ECO:0000256" key="2">
    <source>
        <dbReference type="ARBA" id="ARBA00010617"/>
    </source>
</evidence>
<dbReference type="InterPro" id="IPR002401">
    <property type="entry name" value="Cyt_P450_E_grp-I"/>
</dbReference>
<keyword evidence="8" id="KW-1185">Reference proteome</keyword>
<dbReference type="InterPro" id="IPR050121">
    <property type="entry name" value="Cytochrome_P450_monoxygenase"/>
</dbReference>
<dbReference type="OrthoDB" id="655030at2759"/>
<protein>
    <submittedName>
        <fullName evidence="7">Cytochrome P450</fullName>
    </submittedName>
</protein>